<accession>A0A8C9BV17</accession>
<feature type="compositionally biased region" description="Acidic residues" evidence="2">
    <location>
        <begin position="364"/>
        <end position="376"/>
    </location>
</feature>
<dbReference type="Gene3D" id="1.10.555.10">
    <property type="entry name" value="Rho GTPase activation protein"/>
    <property type="match status" value="1"/>
</dbReference>
<feature type="region of interest" description="Disordered" evidence="2">
    <location>
        <begin position="588"/>
        <end position="703"/>
    </location>
</feature>
<evidence type="ECO:0000313" key="4">
    <source>
        <dbReference type="Ensembl" id="ENSPSNP00000012356.1"/>
    </source>
</evidence>
<feature type="compositionally biased region" description="Low complexity" evidence="2">
    <location>
        <begin position="759"/>
        <end position="774"/>
    </location>
</feature>
<dbReference type="InterPro" id="IPR051576">
    <property type="entry name" value="PX-Rho_GAP"/>
</dbReference>
<dbReference type="GO" id="GO:0007264">
    <property type="term" value="P:small GTPase-mediated signal transduction"/>
    <property type="evidence" value="ECO:0007669"/>
    <property type="project" value="TreeGrafter"/>
</dbReference>
<dbReference type="AlphaFoldDB" id="A0A8C9BV17"/>
<organism evidence="4 5">
    <name type="scientific">Phocoena sinus</name>
    <name type="common">Vaquita</name>
    <dbReference type="NCBI Taxonomy" id="42100"/>
    <lineage>
        <taxon>Eukaryota</taxon>
        <taxon>Metazoa</taxon>
        <taxon>Chordata</taxon>
        <taxon>Craniata</taxon>
        <taxon>Vertebrata</taxon>
        <taxon>Euteleostomi</taxon>
        <taxon>Mammalia</taxon>
        <taxon>Eutheria</taxon>
        <taxon>Laurasiatheria</taxon>
        <taxon>Artiodactyla</taxon>
        <taxon>Whippomorpha</taxon>
        <taxon>Cetacea</taxon>
        <taxon>Odontoceti</taxon>
        <taxon>Phocoenidae</taxon>
        <taxon>Phocoena</taxon>
    </lineage>
</organism>
<evidence type="ECO:0000313" key="5">
    <source>
        <dbReference type="Proteomes" id="UP000694554"/>
    </source>
</evidence>
<dbReference type="PANTHER" id="PTHR15729">
    <property type="entry name" value="CDC42 GTPASE-ACTIVATING PROTEIN"/>
    <property type="match status" value="1"/>
</dbReference>
<protein>
    <submittedName>
        <fullName evidence="4">Rho GTPase activating protein 30</fullName>
    </submittedName>
</protein>
<dbReference type="CDD" id="cd04384">
    <property type="entry name" value="RhoGAP_CdGAP"/>
    <property type="match status" value="1"/>
</dbReference>
<feature type="compositionally biased region" description="Basic and acidic residues" evidence="2">
    <location>
        <begin position="308"/>
        <end position="321"/>
    </location>
</feature>
<dbReference type="Pfam" id="PF00620">
    <property type="entry name" value="RhoGAP"/>
    <property type="match status" value="1"/>
</dbReference>
<feature type="region of interest" description="Disordered" evidence="2">
    <location>
        <begin position="364"/>
        <end position="407"/>
    </location>
</feature>
<dbReference type="SUPFAM" id="SSF48350">
    <property type="entry name" value="GTPase activation domain, GAP"/>
    <property type="match status" value="1"/>
</dbReference>
<dbReference type="Ensembl" id="ENSPSNT00000013983.1">
    <property type="protein sequence ID" value="ENSPSNP00000012356.1"/>
    <property type="gene ID" value="ENSPSNG00000008941.1"/>
</dbReference>
<reference evidence="4" key="2">
    <citation type="submission" date="2025-08" db="UniProtKB">
        <authorList>
            <consortium name="Ensembl"/>
        </authorList>
    </citation>
    <scope>IDENTIFICATION</scope>
</reference>
<dbReference type="PROSITE" id="PS50238">
    <property type="entry name" value="RHOGAP"/>
    <property type="match status" value="1"/>
</dbReference>
<feature type="compositionally biased region" description="Basic and acidic residues" evidence="2">
    <location>
        <begin position="657"/>
        <end position="676"/>
    </location>
</feature>
<keyword evidence="1" id="KW-0343">GTPase activation</keyword>
<dbReference type="FunFam" id="1.10.555.10:FF:000002">
    <property type="entry name" value="rho GTPase-activating protein 32 isoform X1"/>
    <property type="match status" value="1"/>
</dbReference>
<dbReference type="PANTHER" id="PTHR15729:SF12">
    <property type="entry name" value="RHO GTPASE-ACTIVATING PROTEIN 30"/>
    <property type="match status" value="1"/>
</dbReference>
<keyword evidence="5" id="KW-1185">Reference proteome</keyword>
<reference evidence="4" key="3">
    <citation type="submission" date="2025-09" db="UniProtKB">
        <authorList>
            <consortium name="Ensembl"/>
        </authorList>
    </citation>
    <scope>IDENTIFICATION</scope>
</reference>
<feature type="domain" description="Rho-GAP" evidence="3">
    <location>
        <begin position="20"/>
        <end position="215"/>
    </location>
</feature>
<reference evidence="4" key="1">
    <citation type="submission" date="2019-08" db="EMBL/GenBank/DDBJ databases">
        <title>Phocoena sinus (Vaquita) genome, mPhoSin1, primary haplotype.</title>
        <authorList>
            <person name="Morin P."/>
            <person name="Mountcastle J."/>
            <person name="Fungtammasan C."/>
            <person name="Rhie A."/>
            <person name="Rojas-Bracho L."/>
            <person name="Smith C.R."/>
            <person name="Taylor B.L."/>
            <person name="Gulland F.M.D."/>
            <person name="Musser W."/>
            <person name="Houck M."/>
            <person name="Haase B."/>
            <person name="Paez S."/>
            <person name="Howe K."/>
            <person name="Torrance J."/>
            <person name="Formenti G."/>
            <person name="Phillippy A."/>
            <person name="Ryder O."/>
            <person name="Jarvis E.D."/>
            <person name="Fedrigo O."/>
        </authorList>
    </citation>
    <scope>NUCLEOTIDE SEQUENCE [LARGE SCALE GENOMIC DNA]</scope>
</reference>
<dbReference type="SMART" id="SM00324">
    <property type="entry name" value="RhoGAP"/>
    <property type="match status" value="1"/>
</dbReference>
<feature type="region of interest" description="Disordered" evidence="2">
    <location>
        <begin position="748"/>
        <end position="774"/>
    </location>
</feature>
<evidence type="ECO:0000256" key="1">
    <source>
        <dbReference type="ARBA" id="ARBA00022468"/>
    </source>
</evidence>
<feature type="region of interest" description="Disordered" evidence="2">
    <location>
        <begin position="835"/>
        <end position="884"/>
    </location>
</feature>
<dbReference type="GO" id="GO:0005096">
    <property type="term" value="F:GTPase activator activity"/>
    <property type="evidence" value="ECO:0007669"/>
    <property type="project" value="UniProtKB-KW"/>
</dbReference>
<feature type="region of interest" description="Disordered" evidence="2">
    <location>
        <begin position="300"/>
        <end position="351"/>
    </location>
</feature>
<dbReference type="InterPro" id="IPR008936">
    <property type="entry name" value="Rho_GTPase_activation_prot"/>
</dbReference>
<dbReference type="GeneTree" id="ENSGT00940000161411"/>
<name>A0A8C9BV17_PHOSS</name>
<evidence type="ECO:0000256" key="2">
    <source>
        <dbReference type="SAM" id="MobiDB-lite"/>
    </source>
</evidence>
<dbReference type="InterPro" id="IPR000198">
    <property type="entry name" value="RhoGAP_dom"/>
</dbReference>
<dbReference type="Proteomes" id="UP000694554">
    <property type="component" value="Chromosome 1"/>
</dbReference>
<sequence>MKSRQKGKKKGSSKERVFGCDLQDHLQHSGQEVPQVLRSCAEFVEEYGVVDGIYRLSGVSSNIQKLRQEFEAERKPDLRRDVYLQDIHCVSSLCKAYFRELPDPLLTYRLYDKFAEAVAVQLEPERLVKILEVLRELPVPNYRTLEFLMRHLVHMASLSAQTNMHARNLAIVWAPNLLRSKDIEASGFNGTAAFMEVRVQSIVVEFILTHVDQLFEGAALSGGEVESGWRSLPGVRVSGGPEDVMPPSLPYHLPSILQSGDGPPQMRPYHTIIEIAEHKRKGSLKVRKWRSIFNLGRSGHETKRKLPRGAEDREDKSDKVTLRPAKSMDSLSAVAGVSDEPEGLVGRSSPRPCPLLLASLENDSVEAAEGEQEPEAEALAGTSSEPGTPRPGRSAIRAGGSSHAERRAGVHISEPYDVNLPPHISSMLNISPNIISNVSLAGFARGLEYPTLQPRPSPASGPGSGPGLGPGPPDEKLEASPAPGPLADSGPADMTPALEDCLSQEVQDSFSFLEDSSSSEPEWVGVVDGEVAKAGPAGAAFSLGEDDPGMGYLEELLGVGPQVEEFSVEPPLDDLSLDEAQFVLAPSCCSLDSPGSGPEAEEESGEEVFLSAYDDLSPLLGPKLPTWEGSGSLEEKGTGSGRQEAPGQAEGEQVFWEVEKGKEAEPVSRRDIREEAEGTPQPPRPEEMDPEGQPSPLGSAGGVGMRLASTLVQVQQVRSVPVVPPKPQFAKMPGAMCGKIHVAPANPCPRPGRLDGTPGERAWGSRASRSSWRNGGSLSFDAAVALARDRQRTEAQAVRRTQTCTGAGDYSLIPKTSPYSMISAYCPRPLSCLELPAEGTEGSGPRSRFSLPPREPQLPDPVESPQRRSYAFETQANSGKGEGL</sequence>
<gene>
    <name evidence="4" type="primary">ARHGAP30</name>
</gene>
<proteinExistence type="predicted"/>
<feature type="region of interest" description="Disordered" evidence="2">
    <location>
        <begin position="449"/>
        <end position="496"/>
    </location>
</feature>
<evidence type="ECO:0000259" key="3">
    <source>
        <dbReference type="PROSITE" id="PS50238"/>
    </source>
</evidence>